<dbReference type="PANTHER" id="PTHR47874">
    <property type="entry name" value="EXPRESSED PROTEIN"/>
    <property type="match status" value="1"/>
</dbReference>
<feature type="repeat" description="PPR" evidence="3">
    <location>
        <begin position="339"/>
        <end position="373"/>
    </location>
</feature>
<feature type="repeat" description="PPR" evidence="3">
    <location>
        <begin position="269"/>
        <end position="303"/>
    </location>
</feature>
<evidence type="ECO:0000313" key="4">
    <source>
        <dbReference type="EMBL" id="KAJ8900166.1"/>
    </source>
</evidence>
<name>A0AAV8UF87_9ROSI</name>
<protein>
    <recommendedName>
        <fullName evidence="6">Pentatricopeptide repeat-containing protein</fullName>
    </recommendedName>
</protein>
<dbReference type="NCBIfam" id="TIGR00756">
    <property type="entry name" value="PPR"/>
    <property type="match status" value="7"/>
</dbReference>
<dbReference type="Gene3D" id="1.25.40.10">
    <property type="entry name" value="Tetratricopeptide repeat domain"/>
    <property type="match status" value="3"/>
</dbReference>
<dbReference type="AlphaFoldDB" id="A0AAV8UF87"/>
<accession>A0AAV8UF87</accession>
<evidence type="ECO:0008006" key="6">
    <source>
        <dbReference type="Google" id="ProtNLM"/>
    </source>
</evidence>
<organism evidence="4 5">
    <name type="scientific">Erythroxylum novogranatense</name>
    <dbReference type="NCBI Taxonomy" id="1862640"/>
    <lineage>
        <taxon>Eukaryota</taxon>
        <taxon>Viridiplantae</taxon>
        <taxon>Streptophyta</taxon>
        <taxon>Embryophyta</taxon>
        <taxon>Tracheophyta</taxon>
        <taxon>Spermatophyta</taxon>
        <taxon>Magnoliopsida</taxon>
        <taxon>eudicotyledons</taxon>
        <taxon>Gunneridae</taxon>
        <taxon>Pentapetalae</taxon>
        <taxon>rosids</taxon>
        <taxon>fabids</taxon>
        <taxon>Malpighiales</taxon>
        <taxon>Erythroxylaceae</taxon>
        <taxon>Erythroxylum</taxon>
    </lineage>
</organism>
<feature type="repeat" description="PPR" evidence="3">
    <location>
        <begin position="162"/>
        <end position="192"/>
    </location>
</feature>
<feature type="repeat" description="PPR" evidence="3">
    <location>
        <begin position="198"/>
        <end position="232"/>
    </location>
</feature>
<feature type="repeat" description="PPR" evidence="3">
    <location>
        <begin position="233"/>
        <end position="267"/>
    </location>
</feature>
<evidence type="ECO:0000256" key="2">
    <source>
        <dbReference type="ARBA" id="ARBA00022737"/>
    </source>
</evidence>
<feature type="repeat" description="PPR" evidence="3">
    <location>
        <begin position="409"/>
        <end position="443"/>
    </location>
</feature>
<feature type="repeat" description="PPR" evidence="3">
    <location>
        <begin position="304"/>
        <end position="338"/>
    </location>
</feature>
<dbReference type="Pfam" id="PF01535">
    <property type="entry name" value="PPR"/>
    <property type="match status" value="2"/>
</dbReference>
<evidence type="ECO:0000313" key="5">
    <source>
        <dbReference type="Proteomes" id="UP001159364"/>
    </source>
</evidence>
<dbReference type="InterPro" id="IPR011990">
    <property type="entry name" value="TPR-like_helical_dom_sf"/>
</dbReference>
<keyword evidence="2" id="KW-0677">Repeat</keyword>
<dbReference type="GO" id="GO:0003729">
    <property type="term" value="F:mRNA binding"/>
    <property type="evidence" value="ECO:0007669"/>
    <property type="project" value="InterPro"/>
</dbReference>
<dbReference type="InterPro" id="IPR044179">
    <property type="entry name" value="PPR5-like"/>
</dbReference>
<comment type="similarity">
    <text evidence="1">Belongs to the PPR family. P subfamily.</text>
</comment>
<dbReference type="Pfam" id="PF13041">
    <property type="entry name" value="PPR_2"/>
    <property type="match status" value="4"/>
</dbReference>
<dbReference type="PROSITE" id="PS51375">
    <property type="entry name" value="PPR"/>
    <property type="match status" value="8"/>
</dbReference>
<feature type="repeat" description="PPR" evidence="3">
    <location>
        <begin position="127"/>
        <end position="161"/>
    </location>
</feature>
<proteinExistence type="inferred from homology"/>
<sequence length="489" mass="55716">MHLHTLTSASLSYSAHIVIPRTSYSTKVLLEPNVDSHQRSLTINSSDWRVEDFSTGLQRQPQKNLSRILRTESAIKNIEKKADSNKYNNLWPKAVLEALDDAIKENRWESALKIFGLLRKQHWYEPRWKTYVKLIMMLAKCGKPDEASLLFEIMQTEGLKPSIEVYTSLLNAYGQSGQIDEAFSTLDDMKSASECKPDVYTYSILINCCIKCNRIDLIGRILAEMSYLGIECSTVTYNTVIDGYGKAEMFEDMENSLTEMIESGSSMPDIFTFNSIIGAYGSSGQIEKMEKWYDEFQVMGINPDIMTFNIMIRSYGKASFYKKMDSVIKFMEKRFFSPTVVTYNVIIESFGKAGDVERMEKYFKTMKHEGVKPNTITYCSLVSAYSKAGLMMKVDSISRQVENTDVVLDTPFFNCIVSAYGKVGEVERMAELFLAMKERGCKPDNITFATMIQAYNAKGMTETAQNLESEMNVIKESRGTLLWLILSRF</sequence>
<dbReference type="InterPro" id="IPR002885">
    <property type="entry name" value="PPR_rpt"/>
</dbReference>
<keyword evidence="5" id="KW-1185">Reference proteome</keyword>
<dbReference type="Proteomes" id="UP001159364">
    <property type="component" value="Linkage Group LG08"/>
</dbReference>
<dbReference type="PANTHER" id="PTHR47874:SF6">
    <property type="entry name" value="PENTATRICOPEPTIDE REPEAT-CONTAINING PROTEIN"/>
    <property type="match status" value="1"/>
</dbReference>
<evidence type="ECO:0000256" key="3">
    <source>
        <dbReference type="PROSITE-ProRule" id="PRU00708"/>
    </source>
</evidence>
<evidence type="ECO:0000256" key="1">
    <source>
        <dbReference type="ARBA" id="ARBA00007626"/>
    </source>
</evidence>
<gene>
    <name evidence="4" type="ORF">K2173_024806</name>
</gene>
<dbReference type="EMBL" id="JAIWQS010000008">
    <property type="protein sequence ID" value="KAJ8900166.1"/>
    <property type="molecule type" value="Genomic_DNA"/>
</dbReference>
<reference evidence="4 5" key="1">
    <citation type="submission" date="2021-09" db="EMBL/GenBank/DDBJ databases">
        <title>Genomic insights and catalytic innovation underlie evolution of tropane alkaloids biosynthesis.</title>
        <authorList>
            <person name="Wang Y.-J."/>
            <person name="Tian T."/>
            <person name="Huang J.-P."/>
            <person name="Huang S.-X."/>
        </authorList>
    </citation>
    <scope>NUCLEOTIDE SEQUENCE [LARGE SCALE GENOMIC DNA]</scope>
    <source>
        <strain evidence="4">KIB-2018</strain>
        <tissue evidence="4">Leaf</tissue>
    </source>
</reference>
<comment type="caution">
    <text evidence="4">The sequence shown here is derived from an EMBL/GenBank/DDBJ whole genome shotgun (WGS) entry which is preliminary data.</text>
</comment>